<evidence type="ECO:0000256" key="5">
    <source>
        <dbReference type="ARBA" id="ARBA00022833"/>
    </source>
</evidence>
<dbReference type="SMART" id="SM00355">
    <property type="entry name" value="ZnF_C2H2"/>
    <property type="match status" value="10"/>
</dbReference>
<feature type="domain" description="C2H2-type" evidence="12">
    <location>
        <begin position="449"/>
        <end position="477"/>
    </location>
</feature>
<feature type="domain" description="C2H2-type" evidence="12">
    <location>
        <begin position="506"/>
        <end position="534"/>
    </location>
</feature>
<feature type="domain" description="C2H2-type" evidence="12">
    <location>
        <begin position="419"/>
        <end position="446"/>
    </location>
</feature>
<feature type="domain" description="C2H2-type" evidence="12">
    <location>
        <begin position="478"/>
        <end position="503"/>
    </location>
</feature>
<dbReference type="InterPro" id="IPR012934">
    <property type="entry name" value="Znf_AD"/>
</dbReference>
<evidence type="ECO:0000256" key="4">
    <source>
        <dbReference type="ARBA" id="ARBA00022771"/>
    </source>
</evidence>
<name>A0A7R8YMG2_HERIL</name>
<feature type="compositionally biased region" description="Acidic residues" evidence="11">
    <location>
        <begin position="124"/>
        <end position="135"/>
    </location>
</feature>
<dbReference type="FunFam" id="3.30.160.60:FF:000145">
    <property type="entry name" value="Zinc finger protein 574"/>
    <property type="match status" value="1"/>
</dbReference>
<feature type="binding site" evidence="10">
    <location>
        <position position="52"/>
    </location>
    <ligand>
        <name>Zn(2+)</name>
        <dbReference type="ChEBI" id="CHEBI:29105"/>
    </ligand>
</feature>
<evidence type="ECO:0000256" key="10">
    <source>
        <dbReference type="PROSITE-ProRule" id="PRU01263"/>
    </source>
</evidence>
<evidence type="ECO:0000256" key="1">
    <source>
        <dbReference type="ARBA" id="ARBA00004123"/>
    </source>
</evidence>
<evidence type="ECO:0000256" key="3">
    <source>
        <dbReference type="ARBA" id="ARBA00022737"/>
    </source>
</evidence>
<feature type="region of interest" description="Disordered" evidence="11">
    <location>
        <begin position="89"/>
        <end position="236"/>
    </location>
</feature>
<dbReference type="Pfam" id="PF13912">
    <property type="entry name" value="zf-C2H2_6"/>
    <property type="match status" value="1"/>
</dbReference>
<evidence type="ECO:0000259" key="12">
    <source>
        <dbReference type="PROSITE" id="PS50157"/>
    </source>
</evidence>
<keyword evidence="3" id="KW-0677">Repeat</keyword>
<dbReference type="Gene3D" id="3.30.160.60">
    <property type="entry name" value="Classic Zinc Finger"/>
    <property type="match status" value="6"/>
</dbReference>
<sequence>MVCRMCLQKSECPLYIFAEDSAKFQIAPTIARHFWFEPSKDDPISTLICLCCWSKIEDFHLYYLSVEEAQRRLTEAPPIKEEVVAADFFKNEPGDDETVPSKTEKEETCDNAAGKFEFIGQDYDGGDGEDAAFENEDARDADYTNDLDDFDTSDDEPLETLKSEAKQNNTRGRQDSQSKSNEVSIKSEENEASSSVESKTQVIAKKRGRKRKSEATTPKKPPADSEQRKKTNEYDEEIARQTTLKCDLCTSEFKLFAEMQRHYRSVHKVKGYAVCCSTKFYNRSTFFNHMIKHVAPERLKCDKCDKIFSNKRALQNHTLIFHDPVDIKIFHCDQCPKRYAKQYQLNHHKKTHLEKNRTDFTCDECGKGFSNKYALNAHKRGIHESAYCRMCDICAKVLPSKALFIKHKLEHEGIFEPKAQCEECGRWLKNAFRLKLHMRTHNRPEVNKFVCNECGKTAPSRSALQSHVRYVHTVERQYQCTFCEKAFKKPITLKEHMTTHTGDILYTCPHCPKTFNSRANMHSHRKKKHPKEWEEARRTRGMPEELKKPLAEGESDVNDASNFENFVNISEPTVLVDF</sequence>
<evidence type="ECO:0000313" key="15">
    <source>
        <dbReference type="Proteomes" id="UP000594454"/>
    </source>
</evidence>
<evidence type="ECO:0000256" key="7">
    <source>
        <dbReference type="ARBA" id="ARBA00023163"/>
    </source>
</evidence>
<dbReference type="GO" id="GO:0005654">
    <property type="term" value="C:nucleoplasm"/>
    <property type="evidence" value="ECO:0007669"/>
    <property type="project" value="TreeGrafter"/>
</dbReference>
<dbReference type="GO" id="GO:0000978">
    <property type="term" value="F:RNA polymerase II cis-regulatory region sequence-specific DNA binding"/>
    <property type="evidence" value="ECO:0007669"/>
    <property type="project" value="TreeGrafter"/>
</dbReference>
<evidence type="ECO:0000256" key="8">
    <source>
        <dbReference type="ARBA" id="ARBA00023242"/>
    </source>
</evidence>
<evidence type="ECO:0000256" key="11">
    <source>
        <dbReference type="SAM" id="MobiDB-lite"/>
    </source>
</evidence>
<evidence type="ECO:0000256" key="6">
    <source>
        <dbReference type="ARBA" id="ARBA00023015"/>
    </source>
</evidence>
<feature type="compositionally biased region" description="Basic and acidic residues" evidence="11">
    <location>
        <begin position="221"/>
        <end position="236"/>
    </location>
</feature>
<dbReference type="SUPFAM" id="SSF57716">
    <property type="entry name" value="Glucocorticoid receptor-like (DNA-binding domain)"/>
    <property type="match status" value="1"/>
</dbReference>
<dbReference type="PANTHER" id="PTHR24399:SF23">
    <property type="entry name" value="C2H2-TYPE DOMAIN-CONTAINING PROTEIN"/>
    <property type="match status" value="1"/>
</dbReference>
<keyword evidence="15" id="KW-1185">Reference proteome</keyword>
<protein>
    <recommendedName>
        <fullName evidence="16">Transcription factor grauzone</fullName>
    </recommendedName>
</protein>
<dbReference type="SUPFAM" id="SSF57667">
    <property type="entry name" value="beta-beta-alpha zinc fingers"/>
    <property type="match status" value="4"/>
</dbReference>
<dbReference type="GO" id="GO:0001227">
    <property type="term" value="F:DNA-binding transcription repressor activity, RNA polymerase II-specific"/>
    <property type="evidence" value="ECO:0007669"/>
    <property type="project" value="TreeGrafter"/>
</dbReference>
<dbReference type="GO" id="GO:0008270">
    <property type="term" value="F:zinc ion binding"/>
    <property type="evidence" value="ECO:0007669"/>
    <property type="project" value="UniProtKB-UniRule"/>
</dbReference>
<feature type="compositionally biased region" description="Basic and acidic residues" evidence="11">
    <location>
        <begin position="531"/>
        <end position="545"/>
    </location>
</feature>
<dbReference type="InterPro" id="IPR036236">
    <property type="entry name" value="Znf_C2H2_sf"/>
</dbReference>
<dbReference type="GO" id="GO:0001817">
    <property type="term" value="P:regulation of cytokine production"/>
    <property type="evidence" value="ECO:0007669"/>
    <property type="project" value="TreeGrafter"/>
</dbReference>
<comment type="subcellular location">
    <subcellularLocation>
        <location evidence="1">Nucleus</location>
    </subcellularLocation>
</comment>
<dbReference type="EMBL" id="LR899009">
    <property type="protein sequence ID" value="CAD7078151.1"/>
    <property type="molecule type" value="Genomic_DNA"/>
</dbReference>
<dbReference type="FunFam" id="3.30.160.60:FF:000100">
    <property type="entry name" value="Zinc finger 45-like"/>
    <property type="match status" value="1"/>
</dbReference>
<feature type="domain" description="ZAD" evidence="13">
    <location>
        <begin position="1"/>
        <end position="76"/>
    </location>
</feature>
<feature type="region of interest" description="Disordered" evidence="11">
    <location>
        <begin position="518"/>
        <end position="545"/>
    </location>
</feature>
<gene>
    <name evidence="14" type="ORF">HERILL_LOCUS1436</name>
</gene>
<feature type="domain" description="C2H2-type" evidence="12">
    <location>
        <begin position="330"/>
        <end position="357"/>
    </location>
</feature>
<feature type="compositionally biased region" description="Acidic residues" evidence="11">
    <location>
        <begin position="143"/>
        <end position="158"/>
    </location>
</feature>
<feature type="compositionally biased region" description="Polar residues" evidence="11">
    <location>
        <begin position="166"/>
        <end position="184"/>
    </location>
</feature>
<dbReference type="Pfam" id="PF07776">
    <property type="entry name" value="zf-AD"/>
    <property type="match status" value="1"/>
</dbReference>
<keyword evidence="6" id="KW-0805">Transcription regulation</keyword>
<evidence type="ECO:0000256" key="9">
    <source>
        <dbReference type="PROSITE-ProRule" id="PRU00042"/>
    </source>
</evidence>
<keyword evidence="8" id="KW-0539">Nucleus</keyword>
<dbReference type="PROSITE" id="PS00028">
    <property type="entry name" value="ZINC_FINGER_C2H2_1"/>
    <property type="match status" value="8"/>
</dbReference>
<feature type="binding site" evidence="10">
    <location>
        <position position="49"/>
    </location>
    <ligand>
        <name>Zn(2+)</name>
        <dbReference type="ChEBI" id="CHEBI:29105"/>
    </ligand>
</feature>
<evidence type="ECO:0000256" key="2">
    <source>
        <dbReference type="ARBA" id="ARBA00022723"/>
    </source>
</evidence>
<feature type="compositionally biased region" description="Basic residues" evidence="11">
    <location>
        <begin position="521"/>
        <end position="530"/>
    </location>
</feature>
<dbReference type="InterPro" id="IPR013087">
    <property type="entry name" value="Znf_C2H2_type"/>
</dbReference>
<proteinExistence type="predicted"/>
<dbReference type="Proteomes" id="UP000594454">
    <property type="component" value="Chromosome 1"/>
</dbReference>
<reference evidence="14 15" key="1">
    <citation type="submission" date="2020-11" db="EMBL/GenBank/DDBJ databases">
        <authorList>
            <person name="Wallbank WR R."/>
            <person name="Pardo Diaz C."/>
            <person name="Kozak K."/>
            <person name="Martin S."/>
            <person name="Jiggins C."/>
            <person name="Moest M."/>
            <person name="Warren A I."/>
            <person name="Generalovic N T."/>
            <person name="Byers J.R.P. K."/>
            <person name="Montejo-Kovacevich G."/>
            <person name="Yen C E."/>
        </authorList>
    </citation>
    <scope>NUCLEOTIDE SEQUENCE [LARGE SCALE GENOMIC DNA]</scope>
</reference>
<dbReference type="OrthoDB" id="3565419at2759"/>
<evidence type="ECO:0008006" key="16">
    <source>
        <dbReference type="Google" id="ProtNLM"/>
    </source>
</evidence>
<dbReference type="SMART" id="SM00868">
    <property type="entry name" value="zf-AD"/>
    <property type="match status" value="1"/>
</dbReference>
<keyword evidence="7" id="KW-0804">Transcription</keyword>
<dbReference type="InParanoid" id="A0A7R8YMG2"/>
<evidence type="ECO:0000313" key="14">
    <source>
        <dbReference type="EMBL" id="CAD7078151.1"/>
    </source>
</evidence>
<accession>A0A7R8YMG2</accession>
<keyword evidence="5 10" id="KW-0862">Zinc</keyword>
<dbReference type="AlphaFoldDB" id="A0A7R8YMG2"/>
<feature type="domain" description="C2H2-type" evidence="12">
    <location>
        <begin position="360"/>
        <end position="383"/>
    </location>
</feature>
<dbReference type="Gene3D" id="3.40.1800.20">
    <property type="match status" value="1"/>
</dbReference>
<dbReference type="PANTHER" id="PTHR24399">
    <property type="entry name" value="ZINC FINGER AND BTB DOMAIN-CONTAINING"/>
    <property type="match status" value="1"/>
</dbReference>
<feature type="domain" description="C2H2-type" evidence="12">
    <location>
        <begin position="299"/>
        <end position="322"/>
    </location>
</feature>
<dbReference type="Pfam" id="PF00096">
    <property type="entry name" value="zf-C2H2"/>
    <property type="match status" value="5"/>
</dbReference>
<keyword evidence="2 10" id="KW-0479">Metal-binding</keyword>
<dbReference type="GO" id="GO:0002682">
    <property type="term" value="P:regulation of immune system process"/>
    <property type="evidence" value="ECO:0007669"/>
    <property type="project" value="TreeGrafter"/>
</dbReference>
<organism evidence="14 15">
    <name type="scientific">Hermetia illucens</name>
    <name type="common">Black soldier fly</name>
    <dbReference type="NCBI Taxonomy" id="343691"/>
    <lineage>
        <taxon>Eukaryota</taxon>
        <taxon>Metazoa</taxon>
        <taxon>Ecdysozoa</taxon>
        <taxon>Arthropoda</taxon>
        <taxon>Hexapoda</taxon>
        <taxon>Insecta</taxon>
        <taxon>Pterygota</taxon>
        <taxon>Neoptera</taxon>
        <taxon>Endopterygota</taxon>
        <taxon>Diptera</taxon>
        <taxon>Brachycera</taxon>
        <taxon>Stratiomyomorpha</taxon>
        <taxon>Stratiomyidae</taxon>
        <taxon>Hermetiinae</taxon>
        <taxon>Hermetia</taxon>
    </lineage>
</organism>
<dbReference type="PROSITE" id="PS51915">
    <property type="entry name" value="ZAD"/>
    <property type="match status" value="1"/>
</dbReference>
<feature type="domain" description="C2H2-type" evidence="12">
    <location>
        <begin position="244"/>
        <end position="267"/>
    </location>
</feature>
<keyword evidence="4 9" id="KW-0863">Zinc-finger</keyword>
<feature type="binding site" evidence="10">
    <location>
        <position position="6"/>
    </location>
    <ligand>
        <name>Zn(2+)</name>
        <dbReference type="ChEBI" id="CHEBI:29105"/>
    </ligand>
</feature>
<feature type="binding site" evidence="10">
    <location>
        <position position="3"/>
    </location>
    <ligand>
        <name>Zn(2+)</name>
        <dbReference type="ChEBI" id="CHEBI:29105"/>
    </ligand>
</feature>
<dbReference type="PROSITE" id="PS50157">
    <property type="entry name" value="ZINC_FINGER_C2H2_2"/>
    <property type="match status" value="8"/>
</dbReference>
<evidence type="ECO:0000259" key="13">
    <source>
        <dbReference type="PROSITE" id="PS51915"/>
    </source>
</evidence>